<dbReference type="CDD" id="cd12915">
    <property type="entry name" value="PDC2_DGC_like"/>
    <property type="match status" value="1"/>
</dbReference>
<evidence type="ECO:0000256" key="1">
    <source>
        <dbReference type="ARBA" id="ARBA00000085"/>
    </source>
</evidence>
<dbReference type="SMART" id="SM00387">
    <property type="entry name" value="HATPase_c"/>
    <property type="match status" value="1"/>
</dbReference>
<evidence type="ECO:0000256" key="7">
    <source>
        <dbReference type="SAM" id="Coils"/>
    </source>
</evidence>
<dbReference type="CDD" id="cd00082">
    <property type="entry name" value="HisKA"/>
    <property type="match status" value="1"/>
</dbReference>
<dbReference type="Proteomes" id="UP000545507">
    <property type="component" value="Unassembled WGS sequence"/>
</dbReference>
<dbReference type="FunFam" id="3.30.565.10:FF:000006">
    <property type="entry name" value="Sensor histidine kinase WalK"/>
    <property type="match status" value="1"/>
</dbReference>
<evidence type="ECO:0000256" key="5">
    <source>
        <dbReference type="ARBA" id="ARBA00022679"/>
    </source>
</evidence>
<feature type="domain" description="PAC" evidence="9">
    <location>
        <begin position="389"/>
        <end position="440"/>
    </location>
</feature>
<dbReference type="AlphaFoldDB" id="A0A7Y8GZ86"/>
<dbReference type="PROSITE" id="PS50109">
    <property type="entry name" value="HIS_KIN"/>
    <property type="match status" value="1"/>
</dbReference>
<dbReference type="InterPro" id="IPR036890">
    <property type="entry name" value="HATPase_C_sf"/>
</dbReference>
<comment type="subcellular location">
    <subcellularLocation>
        <location evidence="2">Cell inner membrane</location>
        <topology evidence="2">Multi-pass membrane protein</topology>
    </subcellularLocation>
</comment>
<dbReference type="InterPro" id="IPR004358">
    <property type="entry name" value="Sig_transdc_His_kin-like_C"/>
</dbReference>
<keyword evidence="6" id="KW-0418">Kinase</keyword>
<dbReference type="Pfam" id="PF08447">
    <property type="entry name" value="PAS_3"/>
    <property type="match status" value="1"/>
</dbReference>
<feature type="coiled-coil region" evidence="7">
    <location>
        <begin position="428"/>
        <end position="462"/>
    </location>
</feature>
<dbReference type="PROSITE" id="PS50113">
    <property type="entry name" value="PAC"/>
    <property type="match status" value="1"/>
</dbReference>
<accession>A0A7Y8GZ86</accession>
<dbReference type="SMART" id="SM00388">
    <property type="entry name" value="HisKA"/>
    <property type="match status" value="1"/>
</dbReference>
<gene>
    <name evidence="10" type="ORF">F3K02_18985</name>
</gene>
<dbReference type="InterPro" id="IPR050351">
    <property type="entry name" value="BphY/WalK/GraS-like"/>
</dbReference>
<keyword evidence="11" id="KW-1185">Reference proteome</keyword>
<keyword evidence="5" id="KW-0808">Transferase</keyword>
<dbReference type="PANTHER" id="PTHR42878">
    <property type="entry name" value="TWO-COMPONENT HISTIDINE KINASE"/>
    <property type="match status" value="1"/>
</dbReference>
<proteinExistence type="predicted"/>
<dbReference type="FunFam" id="3.30.450.20:FF:000088">
    <property type="entry name" value="Sensory transduction histidine kinase"/>
    <property type="match status" value="1"/>
</dbReference>
<evidence type="ECO:0000259" key="8">
    <source>
        <dbReference type="PROSITE" id="PS50109"/>
    </source>
</evidence>
<dbReference type="GO" id="GO:0000156">
    <property type="term" value="F:phosphorelay response regulator activity"/>
    <property type="evidence" value="ECO:0007669"/>
    <property type="project" value="TreeGrafter"/>
</dbReference>
<evidence type="ECO:0000256" key="6">
    <source>
        <dbReference type="ARBA" id="ARBA00022777"/>
    </source>
</evidence>
<feature type="domain" description="Histidine kinase" evidence="8">
    <location>
        <begin position="469"/>
        <end position="683"/>
    </location>
</feature>
<keyword evidence="4" id="KW-0597">Phosphoprotein</keyword>
<comment type="catalytic activity">
    <reaction evidence="1">
        <text>ATP + protein L-histidine = ADP + protein N-phospho-L-histidine.</text>
        <dbReference type="EC" id="2.7.13.3"/>
    </reaction>
</comment>
<evidence type="ECO:0000259" key="9">
    <source>
        <dbReference type="PROSITE" id="PS50113"/>
    </source>
</evidence>
<dbReference type="InterPro" id="IPR000700">
    <property type="entry name" value="PAS-assoc_C"/>
</dbReference>
<dbReference type="EMBL" id="VYGV01000016">
    <property type="protein sequence ID" value="NWF47321.1"/>
    <property type="molecule type" value="Genomic_DNA"/>
</dbReference>
<dbReference type="InterPro" id="IPR013655">
    <property type="entry name" value="PAS_fold_3"/>
</dbReference>
<organism evidence="10 11">
    <name type="scientific">Hydrogenophaga aromaticivorans</name>
    <dbReference type="NCBI Taxonomy" id="2610898"/>
    <lineage>
        <taxon>Bacteria</taxon>
        <taxon>Pseudomonadati</taxon>
        <taxon>Pseudomonadota</taxon>
        <taxon>Betaproteobacteria</taxon>
        <taxon>Burkholderiales</taxon>
        <taxon>Comamonadaceae</taxon>
        <taxon>Hydrogenophaga</taxon>
    </lineage>
</organism>
<dbReference type="InterPro" id="IPR036097">
    <property type="entry name" value="HisK_dim/P_sf"/>
</dbReference>
<dbReference type="SUPFAM" id="SSF55874">
    <property type="entry name" value="ATPase domain of HSP90 chaperone/DNA topoisomerase II/histidine kinase"/>
    <property type="match status" value="1"/>
</dbReference>
<evidence type="ECO:0000256" key="3">
    <source>
        <dbReference type="ARBA" id="ARBA00012438"/>
    </source>
</evidence>
<dbReference type="SUPFAM" id="SSF55785">
    <property type="entry name" value="PYP-like sensor domain (PAS domain)"/>
    <property type="match status" value="1"/>
</dbReference>
<dbReference type="GO" id="GO:0005886">
    <property type="term" value="C:plasma membrane"/>
    <property type="evidence" value="ECO:0007669"/>
    <property type="project" value="UniProtKB-SubCell"/>
</dbReference>
<keyword evidence="7" id="KW-0175">Coiled coil</keyword>
<protein>
    <recommendedName>
        <fullName evidence="3">histidine kinase</fullName>
        <ecNumber evidence="3">2.7.13.3</ecNumber>
    </recommendedName>
</protein>
<dbReference type="Pfam" id="PF02518">
    <property type="entry name" value="HATPase_c"/>
    <property type="match status" value="1"/>
</dbReference>
<dbReference type="PRINTS" id="PR00344">
    <property type="entry name" value="BCTRLSENSOR"/>
</dbReference>
<evidence type="ECO:0000313" key="11">
    <source>
        <dbReference type="Proteomes" id="UP000545507"/>
    </source>
</evidence>
<dbReference type="InterPro" id="IPR005467">
    <property type="entry name" value="His_kinase_dom"/>
</dbReference>
<dbReference type="RefSeq" id="WP_177137201.1">
    <property type="nucleotide sequence ID" value="NZ_VYGV01000016.1"/>
</dbReference>
<evidence type="ECO:0000256" key="2">
    <source>
        <dbReference type="ARBA" id="ARBA00004429"/>
    </source>
</evidence>
<dbReference type="GO" id="GO:0030295">
    <property type="term" value="F:protein kinase activator activity"/>
    <property type="evidence" value="ECO:0007669"/>
    <property type="project" value="TreeGrafter"/>
</dbReference>
<dbReference type="Gene3D" id="3.30.565.10">
    <property type="entry name" value="Histidine kinase-like ATPase, C-terminal domain"/>
    <property type="match status" value="1"/>
</dbReference>
<dbReference type="SUPFAM" id="SSF47384">
    <property type="entry name" value="Homodimeric domain of signal transducing histidine kinase"/>
    <property type="match status" value="1"/>
</dbReference>
<dbReference type="Pfam" id="PF00512">
    <property type="entry name" value="HisKA"/>
    <property type="match status" value="1"/>
</dbReference>
<dbReference type="GO" id="GO:0000155">
    <property type="term" value="F:phosphorelay sensor kinase activity"/>
    <property type="evidence" value="ECO:0007669"/>
    <property type="project" value="InterPro"/>
</dbReference>
<dbReference type="InterPro" id="IPR003594">
    <property type="entry name" value="HATPase_dom"/>
</dbReference>
<dbReference type="PANTHER" id="PTHR42878:SF15">
    <property type="entry name" value="BACTERIOPHYTOCHROME"/>
    <property type="match status" value="1"/>
</dbReference>
<evidence type="ECO:0000256" key="4">
    <source>
        <dbReference type="ARBA" id="ARBA00022553"/>
    </source>
</evidence>
<dbReference type="Gene3D" id="3.30.450.20">
    <property type="entry name" value="PAS domain"/>
    <property type="match status" value="3"/>
</dbReference>
<dbReference type="CDD" id="cd12914">
    <property type="entry name" value="PDC1_DGC_like"/>
    <property type="match status" value="1"/>
</dbReference>
<comment type="caution">
    <text evidence="10">The sequence shown here is derived from an EMBL/GenBank/DDBJ whole genome shotgun (WGS) entry which is preliminary data.</text>
</comment>
<dbReference type="InterPro" id="IPR035965">
    <property type="entry name" value="PAS-like_dom_sf"/>
</dbReference>
<evidence type="ECO:0000313" key="10">
    <source>
        <dbReference type="EMBL" id="NWF47321.1"/>
    </source>
</evidence>
<dbReference type="InterPro" id="IPR003661">
    <property type="entry name" value="HisK_dim/P_dom"/>
</dbReference>
<sequence>MRFRFLLVLVLMFSVVAVAVLWGQGLRSQAALREQVLQQSEQRSLHLADAMAGQVGSVFSAMDLVLHDLRQRWVDTPERFSPVADDLLKALPAGFVSHVLVVNAQGHLVFNSLGKGEGLFIGDRAFFRDISNGVDRMVIGAPVLGRVTEHWQFAVGRPILREGRFAGAIFMMVPTDALAQRLAALHLSAMDVVALVQDDGTHLARSRDNAVAMGQRVEATRPFMVDTALGKGSYRAVCSLDQVSRTYGWFRLPVGGAVMLVGLADESVLGPLEPALHRGQLFTTLMSLLLLAGGATIAGLLWSVERGRQAVGASEVRLKEAQHMARVGNWDLDVASGRLLWSDEVFRIFDLSPGEGSPTLDTFLQMVHPEDSERVRDALRAVCSVRHTVQLEHRLLLPSGAIKHVRVMALNVFEGDRSVHSKGTIQDITETRRAELALQQLNEELEKRVSERTREMAVLNRELDTFSYSVSHDLRTPLRAIDGFASLLAEQSDRLSDEGRVFLHKIQESTRRMGELITDLLSLAHHGRAPVRHEKVNLSELARGLAAELERGESTRQIEWAIEDDLLVEADPTLMRVVLQNLLGNACKYTGREPRARISLSRSEAADGLQTFCVRDNGAGFDMAYASQLFQPFKRLHGRNEFEGTGVGLATVQRVVQRHGGKVSAEGVVGQGAAFYFSLPKEAPEAAPQSTW</sequence>
<dbReference type="GO" id="GO:0007234">
    <property type="term" value="P:osmosensory signaling via phosphorelay pathway"/>
    <property type="evidence" value="ECO:0007669"/>
    <property type="project" value="TreeGrafter"/>
</dbReference>
<dbReference type="Gene3D" id="1.10.287.130">
    <property type="match status" value="1"/>
</dbReference>
<name>A0A7Y8GZ86_9BURK</name>
<dbReference type="EC" id="2.7.13.3" evidence="3"/>
<reference evidence="10 11" key="1">
    <citation type="submission" date="2019-09" db="EMBL/GenBank/DDBJ databases">
        <title>Hydrogenophaga aromatica sp. nov., isolated from a para-xylene-degrading enrichment culture.</title>
        <authorList>
            <person name="Tancsics A."/>
            <person name="Banerjee S."/>
        </authorList>
    </citation>
    <scope>NUCLEOTIDE SEQUENCE [LARGE SCALE GENOMIC DNA]</scope>
    <source>
        <strain evidence="10 11">D2P1</strain>
    </source>
</reference>